<evidence type="ECO:0000313" key="3">
    <source>
        <dbReference type="EMBL" id="AXK33483.1"/>
    </source>
</evidence>
<dbReference type="EMBL" id="CP031320">
    <property type="protein sequence ID" value="AXK33483.1"/>
    <property type="molecule type" value="Genomic_DNA"/>
</dbReference>
<feature type="compositionally biased region" description="Basic and acidic residues" evidence="2">
    <location>
        <begin position="8"/>
        <end position="46"/>
    </location>
</feature>
<evidence type="ECO:0008006" key="5">
    <source>
        <dbReference type="Google" id="ProtNLM"/>
    </source>
</evidence>
<dbReference type="RefSeq" id="WP_208878357.1">
    <property type="nucleotide sequence ID" value="NZ_CP031320.1"/>
</dbReference>
<sequence length="352" mass="38040">MSTAIYRRQLEQRRKDLAGAQKKAGEFRKKESDKRTAANKAREAAGKKSGSMAASKQREASRHEAAATAASKSASTWDGKVARFLKEIGGLEAKLAKAEAAERAAADKVRQREQEQAERRAALAQQEIEGRLSTTEGQVSTMLEEIRAPRPEKLRILLLGASSEGDLRVGREQQRIRAAVQAATHRDLVELEVHPAATTAVFLDALPRFRPHVVHFSGHSAENLIAFEKDEDDFHESAIVNADAFARAIAAVDDKPLLVLLNSCDSAAQAMKLIDTVPFAIGMSDTIDDGDAVNYAARFYATVAEGQSVQAAHLFSQAAMEMNGLSGHDLPTLNCAPNVDPAVAKLVTPPPE</sequence>
<evidence type="ECO:0000256" key="1">
    <source>
        <dbReference type="SAM" id="Coils"/>
    </source>
</evidence>
<dbReference type="KEGG" id="sarm:DVA86_13305"/>
<dbReference type="AlphaFoldDB" id="A0A345XPB7"/>
<evidence type="ECO:0000256" key="2">
    <source>
        <dbReference type="SAM" id="MobiDB-lite"/>
    </source>
</evidence>
<feature type="compositionally biased region" description="Basic and acidic residues" evidence="2">
    <location>
        <begin position="56"/>
        <end position="65"/>
    </location>
</feature>
<proteinExistence type="predicted"/>
<reference evidence="3 4" key="1">
    <citation type="submission" date="2018-07" db="EMBL/GenBank/DDBJ databases">
        <title>Draft genome of the type strain Streptomyces armeniacus ATCC 15676.</title>
        <authorList>
            <person name="Labana P."/>
            <person name="Gosse J.T."/>
            <person name="Boddy C.N."/>
        </authorList>
    </citation>
    <scope>NUCLEOTIDE SEQUENCE [LARGE SCALE GENOMIC DNA]</scope>
    <source>
        <strain evidence="3 4">ATCC 15676</strain>
    </source>
</reference>
<gene>
    <name evidence="3" type="ORF">DVA86_13305</name>
</gene>
<organism evidence="3 4">
    <name type="scientific">Streptomyces armeniacus</name>
    <dbReference type="NCBI Taxonomy" id="83291"/>
    <lineage>
        <taxon>Bacteria</taxon>
        <taxon>Bacillati</taxon>
        <taxon>Actinomycetota</taxon>
        <taxon>Actinomycetes</taxon>
        <taxon>Kitasatosporales</taxon>
        <taxon>Streptomycetaceae</taxon>
        <taxon>Streptomyces</taxon>
    </lineage>
</organism>
<dbReference type="Proteomes" id="UP000254425">
    <property type="component" value="Chromosome"/>
</dbReference>
<feature type="coiled-coil region" evidence="1">
    <location>
        <begin position="81"/>
        <end position="118"/>
    </location>
</feature>
<keyword evidence="4" id="KW-1185">Reference proteome</keyword>
<keyword evidence="1" id="KW-0175">Coiled coil</keyword>
<evidence type="ECO:0000313" key="4">
    <source>
        <dbReference type="Proteomes" id="UP000254425"/>
    </source>
</evidence>
<accession>A0A345XPB7</accession>
<protein>
    <recommendedName>
        <fullName evidence="5">CHAT domain-containing protein</fullName>
    </recommendedName>
</protein>
<name>A0A345XPB7_9ACTN</name>
<feature type="region of interest" description="Disordered" evidence="2">
    <location>
        <begin position="1"/>
        <end position="73"/>
    </location>
</feature>